<feature type="region of interest" description="Disordered" evidence="4">
    <location>
        <begin position="69"/>
        <end position="90"/>
    </location>
</feature>
<dbReference type="Proteomes" id="UP001383192">
    <property type="component" value="Unassembled WGS sequence"/>
</dbReference>
<feature type="compositionally biased region" description="Polar residues" evidence="4">
    <location>
        <begin position="210"/>
        <end position="223"/>
    </location>
</feature>
<feature type="domain" description="HMG box" evidence="5">
    <location>
        <begin position="88"/>
        <end position="153"/>
    </location>
</feature>
<name>A0AAW0CQD0_9AGAR</name>
<dbReference type="AlphaFoldDB" id="A0AAW0CQD0"/>
<feature type="compositionally biased region" description="Low complexity" evidence="4">
    <location>
        <begin position="41"/>
        <end position="50"/>
    </location>
</feature>
<organism evidence="6 7">
    <name type="scientific">Paramarasmius palmivorus</name>
    <dbReference type="NCBI Taxonomy" id="297713"/>
    <lineage>
        <taxon>Eukaryota</taxon>
        <taxon>Fungi</taxon>
        <taxon>Dikarya</taxon>
        <taxon>Basidiomycota</taxon>
        <taxon>Agaricomycotina</taxon>
        <taxon>Agaricomycetes</taxon>
        <taxon>Agaricomycetidae</taxon>
        <taxon>Agaricales</taxon>
        <taxon>Marasmiineae</taxon>
        <taxon>Marasmiaceae</taxon>
        <taxon>Paramarasmius</taxon>
    </lineage>
</organism>
<keyword evidence="1 3" id="KW-0238">DNA-binding</keyword>
<dbReference type="GO" id="GO:0030154">
    <property type="term" value="P:cell differentiation"/>
    <property type="evidence" value="ECO:0007669"/>
    <property type="project" value="TreeGrafter"/>
</dbReference>
<protein>
    <recommendedName>
        <fullName evidence="5">HMG box domain-containing protein</fullName>
    </recommendedName>
</protein>
<accession>A0AAW0CQD0</accession>
<dbReference type="PANTHER" id="PTHR10270:SF161">
    <property type="entry name" value="SEX-DETERMINING REGION Y PROTEIN"/>
    <property type="match status" value="1"/>
</dbReference>
<dbReference type="PANTHER" id="PTHR10270">
    <property type="entry name" value="SOX TRANSCRIPTION FACTOR"/>
    <property type="match status" value="1"/>
</dbReference>
<reference evidence="6 7" key="1">
    <citation type="submission" date="2024-01" db="EMBL/GenBank/DDBJ databases">
        <title>A draft genome for a cacao thread blight-causing isolate of Paramarasmius palmivorus.</title>
        <authorList>
            <person name="Baruah I.K."/>
            <person name="Bukari Y."/>
            <person name="Amoako-Attah I."/>
            <person name="Meinhardt L.W."/>
            <person name="Bailey B.A."/>
            <person name="Cohen S.P."/>
        </authorList>
    </citation>
    <scope>NUCLEOTIDE SEQUENCE [LARGE SCALE GENOMIC DNA]</scope>
    <source>
        <strain evidence="6 7">GH-12</strain>
    </source>
</reference>
<dbReference type="InterPro" id="IPR050140">
    <property type="entry name" value="SRY-related_HMG-box_TF-like"/>
</dbReference>
<feature type="compositionally biased region" description="Basic and acidic residues" evidence="4">
    <location>
        <begin position="160"/>
        <end position="173"/>
    </location>
</feature>
<dbReference type="Gene3D" id="1.10.30.10">
    <property type="entry name" value="High mobility group box domain"/>
    <property type="match status" value="1"/>
</dbReference>
<feature type="region of interest" description="Disordered" evidence="4">
    <location>
        <begin position="154"/>
        <end position="223"/>
    </location>
</feature>
<feature type="DNA-binding region" description="HMG box" evidence="3">
    <location>
        <begin position="88"/>
        <end position="153"/>
    </location>
</feature>
<keyword evidence="3" id="KW-0539">Nucleus</keyword>
<evidence type="ECO:0000313" key="6">
    <source>
        <dbReference type="EMBL" id="KAK7040845.1"/>
    </source>
</evidence>
<dbReference type="PROSITE" id="PS50118">
    <property type="entry name" value="HMG_BOX_2"/>
    <property type="match status" value="1"/>
</dbReference>
<evidence type="ECO:0000256" key="4">
    <source>
        <dbReference type="SAM" id="MobiDB-lite"/>
    </source>
</evidence>
<dbReference type="InterPro" id="IPR036910">
    <property type="entry name" value="HMG_box_dom_sf"/>
</dbReference>
<dbReference type="GO" id="GO:0005634">
    <property type="term" value="C:nucleus"/>
    <property type="evidence" value="ECO:0007669"/>
    <property type="project" value="UniProtKB-UniRule"/>
</dbReference>
<comment type="caution">
    <text evidence="6">The sequence shown here is derived from an EMBL/GenBank/DDBJ whole genome shotgun (WGS) entry which is preliminary data.</text>
</comment>
<evidence type="ECO:0000256" key="2">
    <source>
        <dbReference type="ARBA" id="ARBA00023163"/>
    </source>
</evidence>
<dbReference type="SMART" id="SM00398">
    <property type="entry name" value="HMG"/>
    <property type="match status" value="1"/>
</dbReference>
<keyword evidence="2" id="KW-0804">Transcription</keyword>
<dbReference type="EMBL" id="JAYKXP010000035">
    <property type="protein sequence ID" value="KAK7040845.1"/>
    <property type="molecule type" value="Genomic_DNA"/>
</dbReference>
<dbReference type="GO" id="GO:0001228">
    <property type="term" value="F:DNA-binding transcription activator activity, RNA polymerase II-specific"/>
    <property type="evidence" value="ECO:0007669"/>
    <property type="project" value="TreeGrafter"/>
</dbReference>
<dbReference type="InterPro" id="IPR009071">
    <property type="entry name" value="HMG_box_dom"/>
</dbReference>
<dbReference type="GO" id="GO:0000978">
    <property type="term" value="F:RNA polymerase II cis-regulatory region sequence-specific DNA binding"/>
    <property type="evidence" value="ECO:0007669"/>
    <property type="project" value="TreeGrafter"/>
</dbReference>
<keyword evidence="7" id="KW-1185">Reference proteome</keyword>
<dbReference type="CDD" id="cd01389">
    <property type="entry name" value="HMG-box_ROX1-like"/>
    <property type="match status" value="1"/>
</dbReference>
<feature type="compositionally biased region" description="Low complexity" evidence="4">
    <location>
        <begin position="187"/>
        <end position="201"/>
    </location>
</feature>
<evidence type="ECO:0000256" key="1">
    <source>
        <dbReference type="ARBA" id="ARBA00023125"/>
    </source>
</evidence>
<dbReference type="Pfam" id="PF00505">
    <property type="entry name" value="HMG_box"/>
    <property type="match status" value="1"/>
</dbReference>
<feature type="region of interest" description="Disordered" evidence="4">
    <location>
        <begin position="1"/>
        <end position="57"/>
    </location>
</feature>
<gene>
    <name evidence="6" type="ORF">VNI00_009441</name>
</gene>
<sequence>MPVYRTSSDAPRRSLRLSNQDPVTYDKDGFPSLVETDGRYSSESSESSSSYHREQSPFFTNPFATASVINDVPNDPSTSHSRRNAGRIPRPPNAFILFRSDCCKARAPGSDECETSRLAGMAWRTLPQEVKDRYEQLALIKKAQHAELYPGYKYTPGKEGSGKGEATGEDKVIRSSARTTRTRPRAPVRAVTPPSPTSTEHTSIKREETQTPQLSLFTSAPTPRSYTPVAASQLFATEVDNTYTYISNTVQYGDDYLVYPEEASTYAPEPFVPTKDIPLLDLNATGPQPPSQCQFETLNPEVKIESPEPVLPPSPSLPSHTEIDIAFGVKPMICSMQLEPSQVLLTDSNGYPEVTSYANDLSFTDSSFVESSSFDLNWREGLHYDYSLPSYDTGHQQDWSLEATMDQLCGPGPMYNAHSF</sequence>
<evidence type="ECO:0000256" key="3">
    <source>
        <dbReference type="PROSITE-ProRule" id="PRU00267"/>
    </source>
</evidence>
<dbReference type="SUPFAM" id="SSF47095">
    <property type="entry name" value="HMG-box"/>
    <property type="match status" value="1"/>
</dbReference>
<evidence type="ECO:0000259" key="5">
    <source>
        <dbReference type="PROSITE" id="PS50118"/>
    </source>
</evidence>
<evidence type="ECO:0000313" key="7">
    <source>
        <dbReference type="Proteomes" id="UP001383192"/>
    </source>
</evidence>
<proteinExistence type="predicted"/>